<evidence type="ECO:0000256" key="1">
    <source>
        <dbReference type="SAM" id="MobiDB-lite"/>
    </source>
</evidence>
<sequence>MARAKQLRPVDHITQSLLADAVRETGAKHADVGEKAGMSQNRVSIILRLGTPPATVGEISAIARAIGRSGSEFIAAAEAEVASAVAHSSSDRTGSVAPSLSVRNGARDAWKHDAGVAQGEQVLSLHPDAPPPPPLIEAAARTVTDRPEWEAELARRQQVVDESHETGGAN</sequence>
<dbReference type="AlphaFoldDB" id="A0A507ZYZ0"/>
<dbReference type="Proteomes" id="UP000319010">
    <property type="component" value="Unassembled WGS sequence"/>
</dbReference>
<dbReference type="RefSeq" id="WP_141424966.1">
    <property type="nucleotide sequence ID" value="NZ_JASPFB010000014.1"/>
</dbReference>
<dbReference type="EMBL" id="VICB01000022">
    <property type="protein sequence ID" value="TQD41801.1"/>
    <property type="molecule type" value="Genomic_DNA"/>
</dbReference>
<gene>
    <name evidence="2" type="ORF">FK256_12460</name>
</gene>
<protein>
    <submittedName>
        <fullName evidence="2">Uncharacterized protein</fullName>
    </submittedName>
</protein>
<accession>A0A507ZYZ0</accession>
<reference evidence="2 3" key="1">
    <citation type="submission" date="2019-06" db="EMBL/GenBank/DDBJ databases">
        <title>Draft genome sequence of Actinomyces johnsonii CCUG 34287T.</title>
        <authorList>
            <person name="Salva-Serra F."/>
            <person name="Cardew S."/>
            <person name="Moore E."/>
        </authorList>
    </citation>
    <scope>NUCLEOTIDE SEQUENCE [LARGE SCALE GENOMIC DNA]</scope>
    <source>
        <strain evidence="2 3">CCUG 34287</strain>
    </source>
</reference>
<evidence type="ECO:0000313" key="2">
    <source>
        <dbReference type="EMBL" id="TQD41801.1"/>
    </source>
</evidence>
<comment type="caution">
    <text evidence="2">The sequence shown here is derived from an EMBL/GenBank/DDBJ whole genome shotgun (WGS) entry which is preliminary data.</text>
</comment>
<name>A0A507ZYZ0_9ACTO</name>
<feature type="compositionally biased region" description="Basic and acidic residues" evidence="1">
    <location>
        <begin position="143"/>
        <end position="170"/>
    </location>
</feature>
<proteinExistence type="predicted"/>
<organism evidence="2 3">
    <name type="scientific">Actinomyces johnsonii</name>
    <dbReference type="NCBI Taxonomy" id="544581"/>
    <lineage>
        <taxon>Bacteria</taxon>
        <taxon>Bacillati</taxon>
        <taxon>Actinomycetota</taxon>
        <taxon>Actinomycetes</taxon>
        <taxon>Actinomycetales</taxon>
        <taxon>Actinomycetaceae</taxon>
        <taxon>Actinomyces</taxon>
    </lineage>
</organism>
<feature type="region of interest" description="Disordered" evidence="1">
    <location>
        <begin position="142"/>
        <end position="170"/>
    </location>
</feature>
<evidence type="ECO:0000313" key="3">
    <source>
        <dbReference type="Proteomes" id="UP000319010"/>
    </source>
</evidence>